<name>A0AAV2QZW3_MEGNR</name>
<comment type="caution">
    <text evidence="1">The sequence shown here is derived from an EMBL/GenBank/DDBJ whole genome shotgun (WGS) entry which is preliminary data.</text>
</comment>
<dbReference type="EMBL" id="CAXKWB010014070">
    <property type="protein sequence ID" value="CAL4109597.1"/>
    <property type="molecule type" value="Genomic_DNA"/>
</dbReference>
<evidence type="ECO:0000313" key="1">
    <source>
        <dbReference type="EMBL" id="CAL4109597.1"/>
    </source>
</evidence>
<dbReference type="Proteomes" id="UP001497623">
    <property type="component" value="Unassembled WGS sequence"/>
</dbReference>
<gene>
    <name evidence="1" type="ORF">MNOR_LOCUS19146</name>
</gene>
<organism evidence="1 2">
    <name type="scientific">Meganyctiphanes norvegica</name>
    <name type="common">Northern krill</name>
    <name type="synonym">Thysanopoda norvegica</name>
    <dbReference type="NCBI Taxonomy" id="48144"/>
    <lineage>
        <taxon>Eukaryota</taxon>
        <taxon>Metazoa</taxon>
        <taxon>Ecdysozoa</taxon>
        <taxon>Arthropoda</taxon>
        <taxon>Crustacea</taxon>
        <taxon>Multicrustacea</taxon>
        <taxon>Malacostraca</taxon>
        <taxon>Eumalacostraca</taxon>
        <taxon>Eucarida</taxon>
        <taxon>Euphausiacea</taxon>
        <taxon>Euphausiidae</taxon>
        <taxon>Meganyctiphanes</taxon>
    </lineage>
</organism>
<proteinExistence type="predicted"/>
<evidence type="ECO:0008006" key="3">
    <source>
        <dbReference type="Google" id="ProtNLM"/>
    </source>
</evidence>
<feature type="non-terminal residue" evidence="1">
    <location>
        <position position="395"/>
    </location>
</feature>
<accession>A0AAV2QZW3</accession>
<reference evidence="1 2" key="1">
    <citation type="submission" date="2024-05" db="EMBL/GenBank/DDBJ databases">
        <authorList>
            <person name="Wallberg A."/>
        </authorList>
    </citation>
    <scope>NUCLEOTIDE SEQUENCE [LARGE SCALE GENOMIC DNA]</scope>
</reference>
<evidence type="ECO:0000313" key="2">
    <source>
        <dbReference type="Proteomes" id="UP001497623"/>
    </source>
</evidence>
<dbReference type="AlphaFoldDB" id="A0AAV2QZW3"/>
<protein>
    <recommendedName>
        <fullName evidence="3">DZIP3-like HEPN domain-containing protein</fullName>
    </recommendedName>
</protein>
<sequence length="395" mass="46193">MDSPGPSSTHRLSYSPCTDKQAKRFMQNKNHCESTVNIGKTIFWLLLEISNPNNITFLEKLDMSRTELKKKFNVDEIMQLDKGIKLDDLTKLDVSMLHKLVRYICKLEENDIAFHDDIKSLKDSRNFIAHSADNTEFTDLFIWQNIEKLRNLFIRILIRINNSYCTDVSDNKRKVNKHVDKVLKDVEVDLKESQLEEFKNLLNSGIQCPVNVKIEIKGDPRPCSELDELVIRLGRESTRVKLLINKVYFDVSELESYDSREHILPLLDSNTCKLVWYRGNLSNEMICMLPPSLEQLYIRVRPNQIESLNNQFPKLTKLWSLALYMDFIEDIDLYHMNTVDPSTLPVLQFKRKQFGIRICACISTDNIAWIVAVIKRLTQEHQCDTLEFYKTHLNT</sequence>
<keyword evidence="2" id="KW-1185">Reference proteome</keyword>